<dbReference type="InterPro" id="IPR001412">
    <property type="entry name" value="aa-tRNA-synth_I_CS"/>
</dbReference>
<reference evidence="8 9" key="1">
    <citation type="journal article" date="2013" name="BMC Genomics">
        <title>Reconstruction of the lipid metabolism for the microalga Monoraphidium neglectum from its genome sequence reveals characteristics suitable for biofuel production.</title>
        <authorList>
            <person name="Bogen C."/>
            <person name="Al-Dilaimi A."/>
            <person name="Albersmeier A."/>
            <person name="Wichmann J."/>
            <person name="Grundmann M."/>
            <person name="Rupp O."/>
            <person name="Lauersen K.J."/>
            <person name="Blifernez-Klassen O."/>
            <person name="Kalinowski J."/>
            <person name="Goesmann A."/>
            <person name="Mussgnug J.H."/>
            <person name="Kruse O."/>
        </authorList>
    </citation>
    <scope>NUCLEOTIDE SEQUENCE [LARGE SCALE GENOMIC DNA]</scope>
    <source>
        <strain evidence="8 9">SAG 48.87</strain>
    </source>
</reference>
<dbReference type="Pfam" id="PF00749">
    <property type="entry name" value="tRNA-synt_1c"/>
    <property type="match status" value="1"/>
</dbReference>
<dbReference type="AlphaFoldDB" id="A0A0D2KC58"/>
<evidence type="ECO:0000256" key="6">
    <source>
        <dbReference type="RuleBase" id="RU363037"/>
    </source>
</evidence>
<sequence>MAEPVLTYWERQPPLAAVALAKHANVSLKHEADPKATKETVPTLKFSSGDELVGTPMVLRYIGRLGVQAGKAQLYGADPLAACQVDQWLDLSAQVVPGQGFEAVCSSIDKYLALRTFLAGYSPSVGDFAIWGQLQASPLWKKVKGSGAAPHLARWFDFMAALPECAAAAEELDPRAAAAKAKAGDAAGGVSKGGGDAGSFDVGLPNAVHGKVVTRFPPEPSGYLHVGHAKAALLNNHFAKIYDGKLLVRFDDTNPSKEKDEFVDSIISDTKKLGLVWEKTTYTSDYFPQLLDLGRRMIKAGILYADDTPVEQMREERMHGIDSKRRNRPAEESLAIFGEMIEGSEDGLRHCIRYKMDMQARRGRQEGEAGWRGRGMRAAARRRVVGEGCQPWTRRMHRGRHSAQ</sequence>
<evidence type="ECO:0000259" key="7">
    <source>
        <dbReference type="Pfam" id="PF00749"/>
    </source>
</evidence>
<dbReference type="PANTHER" id="PTHR43097:SF5">
    <property type="entry name" value="GLUTAMATE--TRNA LIGASE"/>
    <property type="match status" value="1"/>
</dbReference>
<dbReference type="InterPro" id="IPR050132">
    <property type="entry name" value="Gln/Glu-tRNA_Ligase"/>
</dbReference>
<dbReference type="GO" id="GO:0005524">
    <property type="term" value="F:ATP binding"/>
    <property type="evidence" value="ECO:0007669"/>
    <property type="project" value="UniProtKB-KW"/>
</dbReference>
<dbReference type="PRINTS" id="PR00987">
    <property type="entry name" value="TRNASYNTHGLU"/>
</dbReference>
<evidence type="ECO:0000256" key="5">
    <source>
        <dbReference type="ARBA" id="ARBA00023146"/>
    </source>
</evidence>
<keyword evidence="3 6" id="KW-0067">ATP-binding</keyword>
<dbReference type="GO" id="GO:0017102">
    <property type="term" value="C:methionyl glutamyl tRNA synthetase complex"/>
    <property type="evidence" value="ECO:0007669"/>
    <property type="project" value="TreeGrafter"/>
</dbReference>
<dbReference type="Gene3D" id="3.40.50.620">
    <property type="entry name" value="HUPs"/>
    <property type="match status" value="1"/>
</dbReference>
<dbReference type="PANTHER" id="PTHR43097">
    <property type="entry name" value="GLUTAMINE-TRNA LIGASE"/>
    <property type="match status" value="1"/>
</dbReference>
<accession>A0A0D2KC58</accession>
<dbReference type="KEGG" id="mng:MNEG_14519"/>
<comment type="similarity">
    <text evidence="6">Belongs to the class-I aminoacyl-tRNA synthetase family.</text>
</comment>
<dbReference type="GeneID" id="25732089"/>
<name>A0A0D2KC58_9CHLO</name>
<dbReference type="OrthoDB" id="10250478at2759"/>
<dbReference type="GO" id="GO:0048608">
    <property type="term" value="P:reproductive structure development"/>
    <property type="evidence" value="ECO:0007669"/>
    <property type="project" value="UniProtKB-ARBA"/>
</dbReference>
<dbReference type="EC" id="6.1.1.17" evidence="8"/>
<dbReference type="Gene3D" id="1.20.1050.130">
    <property type="match status" value="1"/>
</dbReference>
<gene>
    <name evidence="8" type="ORF">MNEG_14519</name>
</gene>
<dbReference type="GO" id="GO:0006424">
    <property type="term" value="P:glutamyl-tRNA aminoacylation"/>
    <property type="evidence" value="ECO:0007669"/>
    <property type="project" value="TreeGrafter"/>
</dbReference>
<dbReference type="Gene3D" id="3.90.800.10">
    <property type="entry name" value="Glutamyl-tRNA Synthetase, Domain 3"/>
    <property type="match status" value="1"/>
</dbReference>
<dbReference type="SUPFAM" id="SSF47616">
    <property type="entry name" value="GST C-terminal domain-like"/>
    <property type="match status" value="1"/>
</dbReference>
<dbReference type="STRING" id="145388.A0A0D2KC58"/>
<evidence type="ECO:0000256" key="1">
    <source>
        <dbReference type="ARBA" id="ARBA00022598"/>
    </source>
</evidence>
<evidence type="ECO:0000256" key="3">
    <source>
        <dbReference type="ARBA" id="ARBA00022840"/>
    </source>
</evidence>
<keyword evidence="1 6" id="KW-0436">Ligase</keyword>
<proteinExistence type="inferred from homology"/>
<feature type="domain" description="Glutamyl/glutaminyl-tRNA synthetase class Ib catalytic" evidence="7">
    <location>
        <begin position="211"/>
        <end position="361"/>
    </location>
</feature>
<dbReference type="CDD" id="cd10289">
    <property type="entry name" value="GST_C_AaRS_like"/>
    <property type="match status" value="1"/>
</dbReference>
<dbReference type="Proteomes" id="UP000054498">
    <property type="component" value="Unassembled WGS sequence"/>
</dbReference>
<dbReference type="InterPro" id="IPR020058">
    <property type="entry name" value="Glu/Gln-tRNA-synth_Ib_cat-dom"/>
</dbReference>
<keyword evidence="2 6" id="KW-0547">Nucleotide-binding</keyword>
<dbReference type="InterPro" id="IPR036282">
    <property type="entry name" value="Glutathione-S-Trfase_C_sf"/>
</dbReference>
<evidence type="ECO:0000313" key="9">
    <source>
        <dbReference type="Proteomes" id="UP000054498"/>
    </source>
</evidence>
<dbReference type="InterPro" id="IPR000924">
    <property type="entry name" value="Glu/Gln-tRNA-synth"/>
</dbReference>
<protein>
    <submittedName>
        <fullName evidence="8">Glutamyl-tRNA synthetase</fullName>
        <ecNumber evidence="8">6.1.1.17</ecNumber>
    </submittedName>
</protein>
<dbReference type="RefSeq" id="XP_013892463.1">
    <property type="nucleotide sequence ID" value="XM_014037009.1"/>
</dbReference>
<evidence type="ECO:0000256" key="2">
    <source>
        <dbReference type="ARBA" id="ARBA00022741"/>
    </source>
</evidence>
<dbReference type="InterPro" id="IPR014729">
    <property type="entry name" value="Rossmann-like_a/b/a_fold"/>
</dbReference>
<dbReference type="GO" id="GO:0004818">
    <property type="term" value="F:glutamate-tRNA ligase activity"/>
    <property type="evidence" value="ECO:0007669"/>
    <property type="project" value="UniProtKB-EC"/>
</dbReference>
<dbReference type="PROSITE" id="PS00178">
    <property type="entry name" value="AA_TRNA_LIGASE_I"/>
    <property type="match status" value="1"/>
</dbReference>
<dbReference type="GO" id="GO:0005829">
    <property type="term" value="C:cytosol"/>
    <property type="evidence" value="ECO:0007669"/>
    <property type="project" value="TreeGrafter"/>
</dbReference>
<dbReference type="EMBL" id="KK104768">
    <property type="protein sequence ID" value="KIY93443.1"/>
    <property type="molecule type" value="Genomic_DNA"/>
</dbReference>
<evidence type="ECO:0000313" key="8">
    <source>
        <dbReference type="EMBL" id="KIY93443.1"/>
    </source>
</evidence>
<keyword evidence="4 6" id="KW-0648">Protein biosynthesis</keyword>
<dbReference type="GO" id="GO:0009791">
    <property type="term" value="P:post-embryonic development"/>
    <property type="evidence" value="ECO:0007669"/>
    <property type="project" value="UniProtKB-ARBA"/>
</dbReference>
<keyword evidence="9" id="KW-1185">Reference proteome</keyword>
<organism evidence="8 9">
    <name type="scientific">Monoraphidium neglectum</name>
    <dbReference type="NCBI Taxonomy" id="145388"/>
    <lineage>
        <taxon>Eukaryota</taxon>
        <taxon>Viridiplantae</taxon>
        <taxon>Chlorophyta</taxon>
        <taxon>core chlorophytes</taxon>
        <taxon>Chlorophyceae</taxon>
        <taxon>CS clade</taxon>
        <taxon>Sphaeropleales</taxon>
        <taxon>Selenastraceae</taxon>
        <taxon>Monoraphidium</taxon>
    </lineage>
</organism>
<keyword evidence="5 6" id="KW-0030">Aminoacyl-tRNA synthetase</keyword>
<evidence type="ECO:0000256" key="4">
    <source>
        <dbReference type="ARBA" id="ARBA00022917"/>
    </source>
</evidence>
<dbReference type="SUPFAM" id="SSF52374">
    <property type="entry name" value="Nucleotidylyl transferase"/>
    <property type="match status" value="1"/>
</dbReference>